<dbReference type="InterPro" id="IPR001279">
    <property type="entry name" value="Metallo-B-lactamas"/>
</dbReference>
<keyword evidence="1" id="KW-0378">Hydrolase</keyword>
<evidence type="ECO:0000313" key="5">
    <source>
        <dbReference type="Proteomes" id="UP001427805"/>
    </source>
</evidence>
<accession>A0ABV0B8T4</accession>
<dbReference type="Proteomes" id="UP001427805">
    <property type="component" value="Unassembled WGS sequence"/>
</dbReference>
<evidence type="ECO:0000259" key="3">
    <source>
        <dbReference type="SMART" id="SM00849"/>
    </source>
</evidence>
<dbReference type="PANTHER" id="PTHR46018:SF2">
    <property type="entry name" value="ZINC PHOSPHODIESTERASE ELAC PROTEIN 1"/>
    <property type="match status" value="1"/>
</dbReference>
<dbReference type="InterPro" id="IPR036866">
    <property type="entry name" value="RibonucZ/Hydroxyglut_hydro"/>
</dbReference>
<organism evidence="4 5">
    <name type="scientific">Sphingomonas rustica</name>
    <dbReference type="NCBI Taxonomy" id="3103142"/>
    <lineage>
        <taxon>Bacteria</taxon>
        <taxon>Pseudomonadati</taxon>
        <taxon>Pseudomonadota</taxon>
        <taxon>Alphaproteobacteria</taxon>
        <taxon>Sphingomonadales</taxon>
        <taxon>Sphingomonadaceae</taxon>
        <taxon>Sphingomonas</taxon>
    </lineage>
</organism>
<sequence length="323" mass="33862">MRARLLSLVSIAMVCALPAAAQQAPAGGDAFITLGTMGGPVPSPDRSQPANALVHQGHVYLVDAGDGAVQQLAKAGIQLPRVRAVFLSHLHADHTGGLSAVLALRNQINLTDRLTIYGPPGTRELVAGMVASMQPAARVGYGITGQPWAPPADGITVIEMSDGERFQLDGMTVTTAQNTHYDFAAGSVEDRNYKSLSLRFDLPGRSIVYTGDTGPSAAVERLAKGADLLVSEMIDLAGTMATVTRTSPDMPPAARQQLERHLSTHHLTPDAVGRLAAMAGAKAVVITHFAAGTPDPARIRADVATIRARFGGPITLANDLDRF</sequence>
<dbReference type="InterPro" id="IPR044094">
    <property type="entry name" value="AtsA-like_MBL-fold"/>
</dbReference>
<feature type="signal peptide" evidence="2">
    <location>
        <begin position="1"/>
        <end position="21"/>
    </location>
</feature>
<proteinExistence type="predicted"/>
<protein>
    <submittedName>
        <fullName evidence="4">MBL fold metallo-hydrolase</fullName>
    </submittedName>
</protein>
<name>A0ABV0B8T4_9SPHN</name>
<dbReference type="Gene3D" id="3.60.15.10">
    <property type="entry name" value="Ribonuclease Z/Hydroxyacylglutathione hydrolase-like"/>
    <property type="match status" value="1"/>
</dbReference>
<evidence type="ECO:0000256" key="2">
    <source>
        <dbReference type="SAM" id="SignalP"/>
    </source>
</evidence>
<dbReference type="SMART" id="SM00849">
    <property type="entry name" value="Lactamase_B"/>
    <property type="match status" value="1"/>
</dbReference>
<reference evidence="4 5" key="1">
    <citation type="submission" date="2024-05" db="EMBL/GenBank/DDBJ databases">
        <title>Sphingomonas sp. HF-S3 16S ribosomal RNA gene Genome sequencing and assembly.</title>
        <authorList>
            <person name="Lee H."/>
        </authorList>
    </citation>
    <scope>NUCLEOTIDE SEQUENCE [LARGE SCALE GENOMIC DNA]</scope>
    <source>
        <strain evidence="4 5">HF-S3</strain>
    </source>
</reference>
<keyword evidence="2" id="KW-0732">Signal</keyword>
<dbReference type="CDD" id="cd07719">
    <property type="entry name" value="arylsulfatase_AtsA-like_MBL-fold"/>
    <property type="match status" value="1"/>
</dbReference>
<evidence type="ECO:0000256" key="1">
    <source>
        <dbReference type="ARBA" id="ARBA00022801"/>
    </source>
</evidence>
<gene>
    <name evidence="4" type="ORF">TPR58_09585</name>
</gene>
<evidence type="ECO:0000313" key="4">
    <source>
        <dbReference type="EMBL" id="MEN3747418.1"/>
    </source>
</evidence>
<dbReference type="SUPFAM" id="SSF56281">
    <property type="entry name" value="Metallo-hydrolase/oxidoreductase"/>
    <property type="match status" value="1"/>
</dbReference>
<keyword evidence="5" id="KW-1185">Reference proteome</keyword>
<dbReference type="RefSeq" id="WP_346246416.1">
    <property type="nucleotide sequence ID" value="NZ_JBDIZK010000005.1"/>
</dbReference>
<dbReference type="EMBL" id="JBDIZK010000005">
    <property type="protein sequence ID" value="MEN3747418.1"/>
    <property type="molecule type" value="Genomic_DNA"/>
</dbReference>
<comment type="caution">
    <text evidence="4">The sequence shown here is derived from an EMBL/GenBank/DDBJ whole genome shotgun (WGS) entry which is preliminary data.</text>
</comment>
<feature type="domain" description="Metallo-beta-lactamase" evidence="3">
    <location>
        <begin position="47"/>
        <end position="266"/>
    </location>
</feature>
<feature type="chain" id="PRO_5045649507" evidence="2">
    <location>
        <begin position="22"/>
        <end position="323"/>
    </location>
</feature>
<dbReference type="PANTHER" id="PTHR46018">
    <property type="entry name" value="ZINC PHOSPHODIESTERASE ELAC PROTEIN 1"/>
    <property type="match status" value="1"/>
</dbReference>
<dbReference type="Pfam" id="PF12706">
    <property type="entry name" value="Lactamase_B_2"/>
    <property type="match status" value="1"/>
</dbReference>